<dbReference type="EMBL" id="JAEDAO010000001">
    <property type="protein sequence ID" value="MBK0391239.1"/>
    <property type="molecule type" value="Genomic_DNA"/>
</dbReference>
<dbReference type="RefSeq" id="WP_200786071.1">
    <property type="nucleotide sequence ID" value="NZ_JAEDAO010000001.1"/>
</dbReference>
<proteinExistence type="inferred from homology"/>
<dbReference type="InterPro" id="IPR007456">
    <property type="entry name" value="Smg"/>
</dbReference>
<gene>
    <name evidence="1" type="primary">smg</name>
    <name evidence="3" type="ORF">I8E28_01430</name>
</gene>
<evidence type="ECO:0000313" key="4">
    <source>
        <dbReference type="Proteomes" id="UP000617041"/>
    </source>
</evidence>
<comment type="similarity">
    <text evidence="1">Belongs to the Smg family.</text>
</comment>
<reference evidence="3" key="1">
    <citation type="submission" date="2020-12" db="EMBL/GenBank/DDBJ databases">
        <title>Ramlibacter sp. nov., isolated from a freshwater alga, Cryptomonas.</title>
        <authorList>
            <person name="Kim H.M."/>
            <person name="Jeon C.O."/>
        </authorList>
    </citation>
    <scope>NUCLEOTIDE SEQUENCE</scope>
    <source>
        <strain evidence="3">CrO1</strain>
    </source>
</reference>
<keyword evidence="4" id="KW-1185">Reference proteome</keyword>
<comment type="caution">
    <text evidence="3">The sequence shown here is derived from an EMBL/GenBank/DDBJ whole genome shotgun (WGS) entry which is preliminary data.</text>
</comment>
<dbReference type="Pfam" id="PF04361">
    <property type="entry name" value="DUF494"/>
    <property type="match status" value="1"/>
</dbReference>
<name>A0A934UP81_9BURK</name>
<organism evidence="3 4">
    <name type="scientific">Ramlibacter algicola</name>
    <dbReference type="NCBI Taxonomy" id="2795217"/>
    <lineage>
        <taxon>Bacteria</taxon>
        <taxon>Pseudomonadati</taxon>
        <taxon>Pseudomonadota</taxon>
        <taxon>Betaproteobacteria</taxon>
        <taxon>Burkholderiales</taxon>
        <taxon>Comamonadaceae</taxon>
        <taxon>Ramlibacter</taxon>
    </lineage>
</organism>
<feature type="region of interest" description="Disordered" evidence="2">
    <location>
        <begin position="53"/>
        <end position="72"/>
    </location>
</feature>
<accession>A0A934UP81</accession>
<dbReference type="HAMAP" id="MF_00598">
    <property type="entry name" value="Smg"/>
    <property type="match status" value="1"/>
</dbReference>
<dbReference type="AlphaFoldDB" id="A0A934UP81"/>
<evidence type="ECO:0000256" key="2">
    <source>
        <dbReference type="SAM" id="MobiDB-lite"/>
    </source>
</evidence>
<evidence type="ECO:0000313" key="3">
    <source>
        <dbReference type="EMBL" id="MBK0391239.1"/>
    </source>
</evidence>
<dbReference type="Proteomes" id="UP000617041">
    <property type="component" value="Unassembled WGS sequence"/>
</dbReference>
<dbReference type="PANTHER" id="PTHR38692">
    <property type="entry name" value="PROTEIN SMG"/>
    <property type="match status" value="1"/>
</dbReference>
<evidence type="ECO:0000256" key="1">
    <source>
        <dbReference type="HAMAP-Rule" id="MF_00598"/>
    </source>
</evidence>
<sequence>MFDVLVFVYEHYWRGEEPPELEQLGRRLSAHGFEADEIQQALAWLDGLTVAAQGSSPDTPGTPPAHEQSSDSMRVYSVAEQDHLGAQCLGFISFLDSAGVMPPGMREIVIDRAMAAPGDPVAIDDLKIIVLMVYWSMGCEPDALVLDELCDDGEGRLAH</sequence>
<protein>
    <recommendedName>
        <fullName evidence="1">Protein Smg homolog</fullName>
    </recommendedName>
</protein>
<dbReference type="PANTHER" id="PTHR38692:SF1">
    <property type="entry name" value="PROTEIN SMG"/>
    <property type="match status" value="1"/>
</dbReference>